<feature type="transmembrane region" description="Helical" evidence="7">
    <location>
        <begin position="139"/>
        <end position="156"/>
    </location>
</feature>
<evidence type="ECO:0000256" key="6">
    <source>
        <dbReference type="RuleBase" id="RU003943"/>
    </source>
</evidence>
<dbReference type="GO" id="GO:0010043">
    <property type="term" value="P:response to zinc ion"/>
    <property type="evidence" value="ECO:0007669"/>
    <property type="project" value="TreeGrafter"/>
</dbReference>
<evidence type="ECO:0000256" key="1">
    <source>
        <dbReference type="ARBA" id="ARBA00004141"/>
    </source>
</evidence>
<dbReference type="Gene3D" id="1.10.3470.10">
    <property type="entry name" value="ABC transporter involved in vitamin B12 uptake, BtuC"/>
    <property type="match status" value="1"/>
</dbReference>
<gene>
    <name evidence="8" type="ORF">HCT14_03535</name>
</gene>
<evidence type="ECO:0000256" key="2">
    <source>
        <dbReference type="ARBA" id="ARBA00008034"/>
    </source>
</evidence>
<proteinExistence type="inferred from homology"/>
<keyword evidence="9" id="KW-1185">Reference proteome</keyword>
<comment type="caution">
    <text evidence="8">The sequence shown here is derived from an EMBL/GenBank/DDBJ whole genome shotgun (WGS) entry which is preliminary data.</text>
</comment>
<dbReference type="GO" id="GO:0043190">
    <property type="term" value="C:ATP-binding cassette (ABC) transporter complex"/>
    <property type="evidence" value="ECO:0007669"/>
    <property type="project" value="InterPro"/>
</dbReference>
<keyword evidence="5 7" id="KW-0472">Membrane</keyword>
<name>A0A968GCS5_9SPIO</name>
<evidence type="ECO:0000313" key="9">
    <source>
        <dbReference type="Proteomes" id="UP000711995"/>
    </source>
</evidence>
<keyword evidence="3 6" id="KW-0812">Transmembrane</keyword>
<evidence type="ECO:0000256" key="3">
    <source>
        <dbReference type="ARBA" id="ARBA00022692"/>
    </source>
</evidence>
<feature type="transmembrane region" description="Helical" evidence="7">
    <location>
        <begin position="20"/>
        <end position="39"/>
    </location>
</feature>
<dbReference type="AlphaFoldDB" id="A0A968GCS5"/>
<dbReference type="RefSeq" id="WP_167700175.1">
    <property type="nucleotide sequence ID" value="NZ_CP118174.1"/>
</dbReference>
<dbReference type="EMBL" id="JAATLJ010000001">
    <property type="protein sequence ID" value="NIZ40584.1"/>
    <property type="molecule type" value="Genomic_DNA"/>
</dbReference>
<dbReference type="InterPro" id="IPR001626">
    <property type="entry name" value="ABC_TroCD"/>
</dbReference>
<dbReference type="InterPro" id="IPR037294">
    <property type="entry name" value="ABC_BtuC-like"/>
</dbReference>
<dbReference type="GO" id="GO:0055085">
    <property type="term" value="P:transmembrane transport"/>
    <property type="evidence" value="ECO:0007669"/>
    <property type="project" value="InterPro"/>
</dbReference>
<feature type="transmembrane region" description="Helical" evidence="7">
    <location>
        <begin position="224"/>
        <end position="244"/>
    </location>
</feature>
<dbReference type="Proteomes" id="UP000711995">
    <property type="component" value="Unassembled WGS sequence"/>
</dbReference>
<organism evidence="8 9">
    <name type="scientific">Entomospira entomophila</name>
    <dbReference type="NCBI Taxonomy" id="2719988"/>
    <lineage>
        <taxon>Bacteria</taxon>
        <taxon>Pseudomonadati</taxon>
        <taxon>Spirochaetota</taxon>
        <taxon>Spirochaetia</taxon>
        <taxon>Spirochaetales</taxon>
        <taxon>Spirochaetaceae</taxon>
        <taxon>Entomospira</taxon>
    </lineage>
</organism>
<feature type="transmembrane region" description="Helical" evidence="7">
    <location>
        <begin position="51"/>
        <end position="84"/>
    </location>
</feature>
<evidence type="ECO:0000313" key="8">
    <source>
        <dbReference type="EMBL" id="NIZ40584.1"/>
    </source>
</evidence>
<evidence type="ECO:0000256" key="7">
    <source>
        <dbReference type="SAM" id="Phobius"/>
    </source>
</evidence>
<feature type="transmembrane region" description="Helical" evidence="7">
    <location>
        <begin position="90"/>
        <end position="110"/>
    </location>
</feature>
<evidence type="ECO:0000256" key="4">
    <source>
        <dbReference type="ARBA" id="ARBA00022989"/>
    </source>
</evidence>
<feature type="transmembrane region" description="Helical" evidence="7">
    <location>
        <begin position="250"/>
        <end position="267"/>
    </location>
</feature>
<feature type="transmembrane region" description="Helical" evidence="7">
    <location>
        <begin position="177"/>
        <end position="194"/>
    </location>
</feature>
<reference evidence="8 9" key="1">
    <citation type="submission" date="2020-03" db="EMBL/GenBank/DDBJ databases">
        <title>Spirochaetal bacteria isolated from arthropods constitute a novel genus Entomospira genus novum within the order Spirochaetales.</title>
        <authorList>
            <person name="Grana-Miraglia L."/>
            <person name="Sikutova S."/>
            <person name="Fingerle V."/>
            <person name="Sing A."/>
            <person name="Castillo-Ramirez S."/>
            <person name="Margos G."/>
            <person name="Rudolf I."/>
        </authorList>
    </citation>
    <scope>NUCLEOTIDE SEQUENCE [LARGE SCALE GENOMIC DNA]</scope>
    <source>
        <strain evidence="8 9">BR193</strain>
    </source>
</reference>
<evidence type="ECO:0000256" key="5">
    <source>
        <dbReference type="ARBA" id="ARBA00023136"/>
    </source>
</evidence>
<dbReference type="SUPFAM" id="SSF81345">
    <property type="entry name" value="ABC transporter involved in vitamin B12 uptake, BtuC"/>
    <property type="match status" value="1"/>
</dbReference>
<comment type="similarity">
    <text evidence="2 6">Belongs to the ABC-3 integral membrane protein family.</text>
</comment>
<keyword evidence="4 7" id="KW-1133">Transmembrane helix</keyword>
<sequence>MNILQLGELLSLDFVQRSLIVGFILSLSTALLGSVLVYKRLSLIGDGLAHIGFGAVSLAVALAWAPLQLTIPTMIVAAIIIVLLNEKEGIYSDALIGIISNASLAFGIIVATKSKGFSVDIAGYLFGSILTLTQSDVKASIILGSVVIIATLLLHNRLFLITHDEEYARTRGINTRLYKIIIAVLTGITVAIGMRLTGSLLISSLIIFPVTIANHIAKSYRSLVIISMMTAVITFYFGIIFSILLEIPSGASIIMFNLIVLSGIHIVKRKKFS</sequence>
<dbReference type="Pfam" id="PF00950">
    <property type="entry name" value="ABC-3"/>
    <property type="match status" value="1"/>
</dbReference>
<dbReference type="PANTHER" id="PTHR30477">
    <property type="entry name" value="ABC-TRANSPORTER METAL-BINDING PROTEIN"/>
    <property type="match status" value="1"/>
</dbReference>
<dbReference type="PANTHER" id="PTHR30477:SF0">
    <property type="entry name" value="METAL TRANSPORT SYSTEM MEMBRANE PROTEIN TM_0125-RELATED"/>
    <property type="match status" value="1"/>
</dbReference>
<protein>
    <submittedName>
        <fullName evidence="8">Metal ABC transporter permease</fullName>
    </submittedName>
</protein>
<feature type="transmembrane region" description="Helical" evidence="7">
    <location>
        <begin position="200"/>
        <end position="217"/>
    </location>
</feature>
<keyword evidence="6" id="KW-0813">Transport</keyword>
<comment type="subcellular location">
    <subcellularLocation>
        <location evidence="6">Cell membrane</location>
        <topology evidence="6">Multi-pass membrane protein</topology>
    </subcellularLocation>
    <subcellularLocation>
        <location evidence="1">Membrane</location>
        <topology evidence="1">Multi-pass membrane protein</topology>
    </subcellularLocation>
</comment>
<accession>A0A968GCS5</accession>